<accession>A0A0J7L441</accession>
<dbReference type="EMBL" id="LBMM01000716">
    <property type="protein sequence ID" value="KMQ97657.1"/>
    <property type="molecule type" value="Genomic_DNA"/>
</dbReference>
<dbReference type="Gene3D" id="3.90.640.10">
    <property type="entry name" value="Actin, Chain A, domain 4"/>
    <property type="match status" value="1"/>
</dbReference>
<dbReference type="Proteomes" id="UP000036403">
    <property type="component" value="Unassembled WGS sequence"/>
</dbReference>
<comment type="caution">
    <text evidence="2">The sequence shown here is derived from an EMBL/GenBank/DDBJ whole genome shotgun (WGS) entry which is preliminary data.</text>
</comment>
<reference evidence="2 3" key="1">
    <citation type="submission" date="2015-04" db="EMBL/GenBank/DDBJ databases">
        <title>Lasius niger genome sequencing.</title>
        <authorList>
            <person name="Konorov E.A."/>
            <person name="Nikitin M.A."/>
            <person name="Kirill M.V."/>
            <person name="Chang P."/>
        </authorList>
    </citation>
    <scope>NUCLEOTIDE SEQUENCE [LARGE SCALE GENOMIC DNA]</scope>
    <source>
        <tissue evidence="2">Whole</tissue>
    </source>
</reference>
<gene>
    <name evidence="2" type="ORF">RF55_2001</name>
</gene>
<evidence type="ECO:0000313" key="2">
    <source>
        <dbReference type="EMBL" id="KMQ97657.1"/>
    </source>
</evidence>
<dbReference type="AlphaFoldDB" id="A0A0J7L441"/>
<comment type="similarity">
    <text evidence="1">Belongs to the actin family.</text>
</comment>
<sequence length="376" mass="42493">MLRGYEGVRYISDKQMIIFDIGSAYTKFGYAGEASPRGIIRTEVRCPESKKIRRIIDHTNVEDLYQLLVEFLHLLFFKYVVVSPKDARILLLESPLAVTSFRDTLAKVMFKHFEVGSILFLPSHLATISTLGIDTALVLDVGYQEATLIPIFEGIPVLKAWQALPLSGQVVHENLRRYFNDISSDIDLSEKMLEDIKVRTCFITTLERSAKLGTKDAPTPPPDVTYPGVKRILIPGEIREKAFEVLWERDNDNLSLPTMILDAIVKCPLDMRRVLAENIILVGGTTMAKGFASRLKSELLALIESDLYKSKLKIESFKFHTAPSKPNYTAWLGGAIFGTTDLPLRCLTKEIYLKTNRVPDWSSLIDNQKDETSYEV</sequence>
<keyword evidence="3" id="KW-1185">Reference proteome</keyword>
<dbReference type="InterPro" id="IPR043129">
    <property type="entry name" value="ATPase_NBD"/>
</dbReference>
<evidence type="ECO:0000313" key="3">
    <source>
        <dbReference type="Proteomes" id="UP000036403"/>
    </source>
</evidence>
<evidence type="ECO:0000256" key="1">
    <source>
        <dbReference type="RuleBase" id="RU000487"/>
    </source>
</evidence>
<dbReference type="CDD" id="cd10207">
    <property type="entry name" value="ASKHA_NBD_Arp10"/>
    <property type="match status" value="1"/>
</dbReference>
<dbReference type="STRING" id="67767.A0A0J7L441"/>
<dbReference type="SMART" id="SM00268">
    <property type="entry name" value="ACTIN"/>
    <property type="match status" value="1"/>
</dbReference>
<dbReference type="Gene3D" id="3.30.420.40">
    <property type="match status" value="2"/>
</dbReference>
<dbReference type="OrthoDB" id="337660at2759"/>
<dbReference type="PANTHER" id="PTHR11937">
    <property type="entry name" value="ACTIN"/>
    <property type="match status" value="1"/>
</dbReference>
<dbReference type="InterPro" id="IPR004000">
    <property type="entry name" value="Actin"/>
</dbReference>
<organism evidence="2 3">
    <name type="scientific">Lasius niger</name>
    <name type="common">Black garden ant</name>
    <dbReference type="NCBI Taxonomy" id="67767"/>
    <lineage>
        <taxon>Eukaryota</taxon>
        <taxon>Metazoa</taxon>
        <taxon>Ecdysozoa</taxon>
        <taxon>Arthropoda</taxon>
        <taxon>Hexapoda</taxon>
        <taxon>Insecta</taxon>
        <taxon>Pterygota</taxon>
        <taxon>Neoptera</taxon>
        <taxon>Endopterygota</taxon>
        <taxon>Hymenoptera</taxon>
        <taxon>Apocrita</taxon>
        <taxon>Aculeata</taxon>
        <taxon>Formicoidea</taxon>
        <taxon>Formicidae</taxon>
        <taxon>Formicinae</taxon>
        <taxon>Lasius</taxon>
        <taxon>Lasius</taxon>
    </lineage>
</organism>
<name>A0A0J7L441_LASNI</name>
<protein>
    <submittedName>
        <fullName evidence="2">Actin-related protein 10-like protein</fullName>
    </submittedName>
</protein>
<dbReference type="SUPFAM" id="SSF53067">
    <property type="entry name" value="Actin-like ATPase domain"/>
    <property type="match status" value="2"/>
</dbReference>
<dbReference type="PaxDb" id="67767-A0A0J7L441"/>
<dbReference type="Pfam" id="PF00022">
    <property type="entry name" value="Actin"/>
    <property type="match status" value="2"/>
</dbReference>
<proteinExistence type="inferred from homology"/>